<dbReference type="InterPro" id="IPR050763">
    <property type="entry name" value="ABC_transporter_ATP-binding"/>
</dbReference>
<dbReference type="AlphaFoldDB" id="A0A410FWB8"/>
<keyword evidence="3" id="KW-0547">Nucleotide-binding</keyword>
<evidence type="ECO:0000313" key="7">
    <source>
        <dbReference type="Proteomes" id="UP000287233"/>
    </source>
</evidence>
<sequence>MISFRGVAKTYIVRERAGLFRRGVRREIEALRGIDLTIARGEFVGLLGRNGAGKTTLLKIVATLLLPSRGEVEVDGIDALREPAKVRRKLGVVLAGERTLYWKLTAMENLLLFGGLYDIPRRVARARAEELLEFVGLSGFSDVSVEKFSSGMRKRLAIARALMHRPPILILDEPTTGLDPHGVEEVWEVLRALRDEGTTVLMATHNMLEAERLPTRLIIIEEGELLADGTPDEIKARSGTQRTAVLTLGSRPKVDEGLHVHELGDGSFSLAAPVDRLPAFLAQIQAEGVHLVNVEIVESGLWEAFLRLTGRPFDTGEEG</sequence>
<dbReference type="SUPFAM" id="SSF52540">
    <property type="entry name" value="P-loop containing nucleoside triphosphate hydrolases"/>
    <property type="match status" value="1"/>
</dbReference>
<evidence type="ECO:0000256" key="3">
    <source>
        <dbReference type="ARBA" id="ARBA00022741"/>
    </source>
</evidence>
<dbReference type="PANTHER" id="PTHR42711:SF5">
    <property type="entry name" value="ABC TRANSPORTER ATP-BINDING PROTEIN NATA"/>
    <property type="match status" value="1"/>
</dbReference>
<evidence type="ECO:0000256" key="1">
    <source>
        <dbReference type="ARBA" id="ARBA00005417"/>
    </source>
</evidence>
<protein>
    <recommendedName>
        <fullName evidence="5">ABC transporter domain-containing protein</fullName>
    </recommendedName>
</protein>
<dbReference type="Pfam" id="PF00005">
    <property type="entry name" value="ABC_tran"/>
    <property type="match status" value="1"/>
</dbReference>
<dbReference type="SMART" id="SM00382">
    <property type="entry name" value="AAA"/>
    <property type="match status" value="1"/>
</dbReference>
<name>A0A410FWB8_BIPS1</name>
<gene>
    <name evidence="6" type="ORF">BIP78_1641</name>
</gene>
<dbReference type="KEGG" id="bih:BIP78_1641"/>
<dbReference type="Gene3D" id="3.40.50.300">
    <property type="entry name" value="P-loop containing nucleotide triphosphate hydrolases"/>
    <property type="match status" value="1"/>
</dbReference>
<evidence type="ECO:0000313" key="6">
    <source>
        <dbReference type="EMBL" id="QAA77405.1"/>
    </source>
</evidence>
<evidence type="ECO:0000259" key="5">
    <source>
        <dbReference type="PROSITE" id="PS50893"/>
    </source>
</evidence>
<dbReference type="PROSITE" id="PS00211">
    <property type="entry name" value="ABC_TRANSPORTER_1"/>
    <property type="match status" value="1"/>
</dbReference>
<dbReference type="InterPro" id="IPR003439">
    <property type="entry name" value="ABC_transporter-like_ATP-bd"/>
</dbReference>
<feature type="domain" description="ABC transporter" evidence="5">
    <location>
        <begin position="2"/>
        <end position="247"/>
    </location>
</feature>
<keyword evidence="2" id="KW-0813">Transport</keyword>
<keyword evidence="4" id="KW-0067">ATP-binding</keyword>
<evidence type="ECO:0000256" key="4">
    <source>
        <dbReference type="ARBA" id="ARBA00022840"/>
    </source>
</evidence>
<dbReference type="InterPro" id="IPR003593">
    <property type="entry name" value="AAA+_ATPase"/>
</dbReference>
<accession>A0A410FWB8</accession>
<dbReference type="InterPro" id="IPR017871">
    <property type="entry name" value="ABC_transporter-like_CS"/>
</dbReference>
<proteinExistence type="inferred from homology"/>
<comment type="similarity">
    <text evidence="1">Belongs to the ABC transporter superfamily.</text>
</comment>
<dbReference type="Proteomes" id="UP000287233">
    <property type="component" value="Chromosome"/>
</dbReference>
<reference evidence="7" key="1">
    <citation type="submission" date="2018-12" db="EMBL/GenBank/DDBJ databases">
        <title>Complete genome sequence of an uncultured bacterium of the candidate phylum Bipolaricaulota.</title>
        <authorList>
            <person name="Kadnikov V.V."/>
            <person name="Mardanov A.V."/>
            <person name="Beletsky A.V."/>
            <person name="Frank Y.A."/>
            <person name="Karnachuk O.V."/>
            <person name="Ravin N.V."/>
        </authorList>
    </citation>
    <scope>NUCLEOTIDE SEQUENCE [LARGE SCALE GENOMIC DNA]</scope>
</reference>
<dbReference type="PANTHER" id="PTHR42711">
    <property type="entry name" value="ABC TRANSPORTER ATP-BINDING PROTEIN"/>
    <property type="match status" value="1"/>
</dbReference>
<dbReference type="PROSITE" id="PS50893">
    <property type="entry name" value="ABC_TRANSPORTER_2"/>
    <property type="match status" value="1"/>
</dbReference>
<dbReference type="GO" id="GO:0016887">
    <property type="term" value="F:ATP hydrolysis activity"/>
    <property type="evidence" value="ECO:0007669"/>
    <property type="project" value="InterPro"/>
</dbReference>
<dbReference type="InterPro" id="IPR027417">
    <property type="entry name" value="P-loop_NTPase"/>
</dbReference>
<dbReference type="GO" id="GO:0005524">
    <property type="term" value="F:ATP binding"/>
    <property type="evidence" value="ECO:0007669"/>
    <property type="project" value="UniProtKB-KW"/>
</dbReference>
<dbReference type="EMBL" id="CP034928">
    <property type="protein sequence ID" value="QAA77405.1"/>
    <property type="molecule type" value="Genomic_DNA"/>
</dbReference>
<evidence type="ECO:0000256" key="2">
    <source>
        <dbReference type="ARBA" id="ARBA00022448"/>
    </source>
</evidence>
<organism evidence="6 7">
    <name type="scientific">Bipolaricaulis sibiricus</name>
    <dbReference type="NCBI Taxonomy" id="2501609"/>
    <lineage>
        <taxon>Bacteria</taxon>
        <taxon>Candidatus Bipolaricaulota</taxon>
        <taxon>Candidatus Bipolaricaulia</taxon>
        <taxon>Candidatus Bipolaricaulales</taxon>
        <taxon>Candidatus Bipolaricaulaceae</taxon>
        <taxon>Candidatus Bipolaricaulis</taxon>
    </lineage>
</organism>